<accession>A0A508AZ95</accession>
<dbReference type="GO" id="GO:0015074">
    <property type="term" value="P:DNA integration"/>
    <property type="evidence" value="ECO:0007669"/>
    <property type="project" value="InterPro"/>
</dbReference>
<keyword evidence="2" id="KW-0233">DNA recombination</keyword>
<evidence type="ECO:0000313" key="4">
    <source>
        <dbReference type="EMBL" id="TQD51202.1"/>
    </source>
</evidence>
<gene>
    <name evidence="4" type="ORF">FKV25_01860</name>
</gene>
<keyword evidence="1" id="KW-0238">DNA-binding</keyword>
<protein>
    <submittedName>
        <fullName evidence="4">Integrase</fullName>
    </submittedName>
</protein>
<dbReference type="InterPro" id="IPR010998">
    <property type="entry name" value="Integrase_recombinase_N"/>
</dbReference>
<sequence length="406" mass="45255">MTRGRKRKHNPAIPAHVDQTSLPRGIYFDASGKGRWYVREEHPEGRTRTVTVAGPRARLSELHDIMERRAGGSTKGTVSYVLEHFHESVAFRDLAPRTQRDYQRYRDHLEELPTKAGGKFGQMTVDRLSPPVIQRLVEVTAAKGHRTKANHWLRYLRRCFRWGINHGKCLTNPAAGVQEVSVKPQVRVPDIQTYNRVLEFARARGARQTRTAGSCPPYLWICMELAYLCRLRGVEVITLTDANITEAGLVTNRRKGSNDGLMAWSPRLRAAVDAARELRKAAHERTGRPVFLKPSERTLIVAEDADALRKSSLDSAWQRLMHAAIAPPEKGGIITPEERFGLHAMKHRGITDTVGNKSDKQTAGGHRSARMTDVYDHELPVVAPPRGAEFSGEFSGGGDSEGSGIA</sequence>
<dbReference type="EMBL" id="VICE01000014">
    <property type="protein sequence ID" value="TQD51202.1"/>
    <property type="molecule type" value="Genomic_DNA"/>
</dbReference>
<dbReference type="AlphaFoldDB" id="A0A508AZ95"/>
<comment type="caution">
    <text evidence="4">The sequence shown here is derived from an EMBL/GenBank/DDBJ whole genome shotgun (WGS) entry which is preliminary data.</text>
</comment>
<feature type="compositionally biased region" description="Gly residues" evidence="3">
    <location>
        <begin position="394"/>
        <end position="406"/>
    </location>
</feature>
<keyword evidence="5" id="KW-1185">Reference proteome</keyword>
<dbReference type="OrthoDB" id="6173494at2"/>
<dbReference type="Gene3D" id="1.10.150.130">
    <property type="match status" value="1"/>
</dbReference>
<organism evidence="4 5">
    <name type="scientific">Marilutibacter aestuarii</name>
    <dbReference type="NCBI Taxonomy" id="1706195"/>
    <lineage>
        <taxon>Bacteria</taxon>
        <taxon>Pseudomonadati</taxon>
        <taxon>Pseudomonadota</taxon>
        <taxon>Gammaproteobacteria</taxon>
        <taxon>Lysobacterales</taxon>
        <taxon>Lysobacteraceae</taxon>
        <taxon>Marilutibacter</taxon>
    </lineage>
</organism>
<feature type="region of interest" description="Disordered" evidence="3">
    <location>
        <begin position="383"/>
        <end position="406"/>
    </location>
</feature>
<dbReference type="SUPFAM" id="SSF56349">
    <property type="entry name" value="DNA breaking-rejoining enzymes"/>
    <property type="match status" value="1"/>
</dbReference>
<evidence type="ECO:0000256" key="2">
    <source>
        <dbReference type="ARBA" id="ARBA00023172"/>
    </source>
</evidence>
<reference evidence="4 5" key="1">
    <citation type="submission" date="2019-06" db="EMBL/GenBank/DDBJ databases">
        <title>Lysobacter alkalisoli sp. nov. isolated from saline soil.</title>
        <authorList>
            <person name="Sun J.-Q."/>
            <person name="Xu L."/>
        </authorList>
    </citation>
    <scope>NUCLEOTIDE SEQUENCE [LARGE SCALE GENOMIC DNA]</scope>
    <source>
        <strain evidence="4 5">JCM 31130</strain>
    </source>
</reference>
<dbReference type="GO" id="GO:0006310">
    <property type="term" value="P:DNA recombination"/>
    <property type="evidence" value="ECO:0007669"/>
    <property type="project" value="UniProtKB-KW"/>
</dbReference>
<dbReference type="Proteomes" id="UP000318212">
    <property type="component" value="Unassembled WGS sequence"/>
</dbReference>
<evidence type="ECO:0000256" key="1">
    <source>
        <dbReference type="ARBA" id="ARBA00023125"/>
    </source>
</evidence>
<dbReference type="RefSeq" id="WP_141517091.1">
    <property type="nucleotide sequence ID" value="NZ_VICE01000014.1"/>
</dbReference>
<name>A0A508AZ95_9GAMM</name>
<dbReference type="GO" id="GO:0003677">
    <property type="term" value="F:DNA binding"/>
    <property type="evidence" value="ECO:0007669"/>
    <property type="project" value="UniProtKB-KW"/>
</dbReference>
<dbReference type="Gene3D" id="1.10.443.10">
    <property type="entry name" value="Intergrase catalytic core"/>
    <property type="match status" value="1"/>
</dbReference>
<evidence type="ECO:0000256" key="3">
    <source>
        <dbReference type="SAM" id="MobiDB-lite"/>
    </source>
</evidence>
<evidence type="ECO:0000313" key="5">
    <source>
        <dbReference type="Proteomes" id="UP000318212"/>
    </source>
</evidence>
<dbReference type="InterPro" id="IPR013762">
    <property type="entry name" value="Integrase-like_cat_sf"/>
</dbReference>
<feature type="region of interest" description="Disordered" evidence="3">
    <location>
        <begin position="352"/>
        <end position="371"/>
    </location>
</feature>
<proteinExistence type="predicted"/>
<dbReference type="InterPro" id="IPR011010">
    <property type="entry name" value="DNA_brk_join_enz"/>
</dbReference>